<feature type="region of interest" description="Disordered" evidence="9">
    <location>
        <begin position="1"/>
        <end position="43"/>
    </location>
</feature>
<keyword evidence="5 8" id="KW-0103">Bromodomain</keyword>
<comment type="subcellular location">
    <subcellularLocation>
        <location evidence="1">Nucleus</location>
    </subcellularLocation>
</comment>
<dbReference type="InterPro" id="IPR036427">
    <property type="entry name" value="Bromodomain-like_sf"/>
</dbReference>
<dbReference type="SMART" id="SM00297">
    <property type="entry name" value="BROMO"/>
    <property type="match status" value="1"/>
</dbReference>
<evidence type="ECO:0000259" key="10">
    <source>
        <dbReference type="PROSITE" id="PS50014"/>
    </source>
</evidence>
<evidence type="ECO:0000256" key="8">
    <source>
        <dbReference type="PROSITE-ProRule" id="PRU00035"/>
    </source>
</evidence>
<dbReference type="InterPro" id="IPR001487">
    <property type="entry name" value="Bromodomain"/>
</dbReference>
<keyword evidence="7" id="KW-0539">Nucleus</keyword>
<dbReference type="GO" id="GO:0006338">
    <property type="term" value="P:chromatin remodeling"/>
    <property type="evidence" value="ECO:0007669"/>
    <property type="project" value="InterPro"/>
</dbReference>
<dbReference type="GO" id="GO:0016586">
    <property type="term" value="C:RSC-type complex"/>
    <property type="evidence" value="ECO:0007669"/>
    <property type="project" value="InterPro"/>
</dbReference>
<keyword evidence="3" id="KW-0156">Chromatin regulator</keyword>
<name>A0A5B7ISH6_PORTR</name>
<dbReference type="Pfam" id="PF00439">
    <property type="entry name" value="Bromodomain"/>
    <property type="match status" value="1"/>
</dbReference>
<dbReference type="PANTHER" id="PTHR16062:SF19">
    <property type="entry name" value="PROTEIN POLYBROMO-1"/>
    <property type="match status" value="1"/>
</dbReference>
<accession>A0A5B7ISH6</accession>
<evidence type="ECO:0000256" key="7">
    <source>
        <dbReference type="ARBA" id="ARBA00023242"/>
    </source>
</evidence>
<evidence type="ECO:0000256" key="3">
    <source>
        <dbReference type="ARBA" id="ARBA00022853"/>
    </source>
</evidence>
<sequence>MAAQQGNKMAVPKRKRPDGEEGSSSSSSVSTPLAEGRPKRRRNDTTLVDTIQYIFDALRNKKKDEEVYLCEAFLRVPRKKTEPQYYEVIKSPIDMLKIQQKIKTDVYNELEEFCKDVQLLVDNAKLYYAKVLFLAVSFAQTWLGFCCL</sequence>
<organism evidence="11 12">
    <name type="scientific">Portunus trituberculatus</name>
    <name type="common">Swimming crab</name>
    <name type="synonym">Neptunus trituberculatus</name>
    <dbReference type="NCBI Taxonomy" id="210409"/>
    <lineage>
        <taxon>Eukaryota</taxon>
        <taxon>Metazoa</taxon>
        <taxon>Ecdysozoa</taxon>
        <taxon>Arthropoda</taxon>
        <taxon>Crustacea</taxon>
        <taxon>Multicrustacea</taxon>
        <taxon>Malacostraca</taxon>
        <taxon>Eumalacostraca</taxon>
        <taxon>Eucarida</taxon>
        <taxon>Decapoda</taxon>
        <taxon>Pleocyemata</taxon>
        <taxon>Brachyura</taxon>
        <taxon>Eubrachyura</taxon>
        <taxon>Portunoidea</taxon>
        <taxon>Portunidae</taxon>
        <taxon>Portuninae</taxon>
        <taxon>Portunus</taxon>
    </lineage>
</organism>
<dbReference type="PROSITE" id="PS50014">
    <property type="entry name" value="BROMODOMAIN_2"/>
    <property type="match status" value="1"/>
</dbReference>
<dbReference type="EMBL" id="VSRR010068066">
    <property type="protein sequence ID" value="MPC85323.1"/>
    <property type="molecule type" value="Genomic_DNA"/>
</dbReference>
<gene>
    <name evidence="11" type="primary">PBRM1_5</name>
    <name evidence="11" type="ORF">E2C01_080092</name>
</gene>
<dbReference type="PRINTS" id="PR00503">
    <property type="entry name" value="BROMODOMAIN"/>
</dbReference>
<keyword evidence="2" id="KW-0677">Repeat</keyword>
<dbReference type="GO" id="GO:0006368">
    <property type="term" value="P:transcription elongation by RNA polymerase II"/>
    <property type="evidence" value="ECO:0007669"/>
    <property type="project" value="TreeGrafter"/>
</dbReference>
<dbReference type="InterPro" id="IPR037382">
    <property type="entry name" value="Rsc/polybromo"/>
</dbReference>
<keyword evidence="6" id="KW-0804">Transcription</keyword>
<dbReference type="GO" id="GO:0003682">
    <property type="term" value="F:chromatin binding"/>
    <property type="evidence" value="ECO:0007669"/>
    <property type="project" value="TreeGrafter"/>
</dbReference>
<dbReference type="SUPFAM" id="SSF47370">
    <property type="entry name" value="Bromodomain"/>
    <property type="match status" value="1"/>
</dbReference>
<dbReference type="OrthoDB" id="10009055at2759"/>
<dbReference type="Proteomes" id="UP000324222">
    <property type="component" value="Unassembled WGS sequence"/>
</dbReference>
<reference evidence="11 12" key="1">
    <citation type="submission" date="2019-05" db="EMBL/GenBank/DDBJ databases">
        <title>Another draft genome of Portunus trituberculatus and its Hox gene families provides insights of decapod evolution.</title>
        <authorList>
            <person name="Jeong J.-H."/>
            <person name="Song I."/>
            <person name="Kim S."/>
            <person name="Choi T."/>
            <person name="Kim D."/>
            <person name="Ryu S."/>
            <person name="Kim W."/>
        </authorList>
    </citation>
    <scope>NUCLEOTIDE SEQUENCE [LARGE SCALE GENOMIC DNA]</scope>
    <source>
        <tissue evidence="11">Muscle</tissue>
    </source>
</reference>
<evidence type="ECO:0000256" key="5">
    <source>
        <dbReference type="ARBA" id="ARBA00023117"/>
    </source>
</evidence>
<dbReference type="PANTHER" id="PTHR16062">
    <property type="entry name" value="SWI/SNF-RELATED"/>
    <property type="match status" value="1"/>
</dbReference>
<feature type="domain" description="Bromo" evidence="10">
    <location>
        <begin position="65"/>
        <end position="127"/>
    </location>
</feature>
<evidence type="ECO:0000313" key="12">
    <source>
        <dbReference type="Proteomes" id="UP000324222"/>
    </source>
</evidence>
<proteinExistence type="predicted"/>
<evidence type="ECO:0000256" key="9">
    <source>
        <dbReference type="SAM" id="MobiDB-lite"/>
    </source>
</evidence>
<keyword evidence="4" id="KW-0805">Transcription regulation</keyword>
<evidence type="ECO:0000256" key="1">
    <source>
        <dbReference type="ARBA" id="ARBA00004123"/>
    </source>
</evidence>
<dbReference type="AlphaFoldDB" id="A0A5B7ISH6"/>
<evidence type="ECO:0000256" key="6">
    <source>
        <dbReference type="ARBA" id="ARBA00023163"/>
    </source>
</evidence>
<dbReference type="Gene3D" id="1.20.920.10">
    <property type="entry name" value="Bromodomain-like"/>
    <property type="match status" value="1"/>
</dbReference>
<evidence type="ECO:0000313" key="11">
    <source>
        <dbReference type="EMBL" id="MPC85323.1"/>
    </source>
</evidence>
<evidence type="ECO:0000256" key="4">
    <source>
        <dbReference type="ARBA" id="ARBA00023015"/>
    </source>
</evidence>
<protein>
    <submittedName>
        <fullName evidence="11">Protein polybromo-1</fullName>
    </submittedName>
</protein>
<comment type="caution">
    <text evidence="11">The sequence shown here is derived from an EMBL/GenBank/DDBJ whole genome shotgun (WGS) entry which is preliminary data.</text>
</comment>
<evidence type="ECO:0000256" key="2">
    <source>
        <dbReference type="ARBA" id="ARBA00022737"/>
    </source>
</evidence>
<keyword evidence="12" id="KW-1185">Reference proteome</keyword>